<dbReference type="GO" id="GO:0004866">
    <property type="term" value="F:endopeptidase inhibitor activity"/>
    <property type="evidence" value="ECO:0007669"/>
    <property type="project" value="InterPro"/>
</dbReference>
<dbReference type="Pfam" id="PF07703">
    <property type="entry name" value="A2M_BRD"/>
    <property type="match status" value="1"/>
</dbReference>
<comment type="similarity">
    <text evidence="1">Belongs to the protease inhibitor I39 (alpha-2-macroglobulin) family. Bacterial alpha-2-macroglobulin subfamily.</text>
</comment>
<dbReference type="SMART" id="SM01359">
    <property type="entry name" value="A2M_N_2"/>
    <property type="match status" value="1"/>
</dbReference>
<evidence type="ECO:0000256" key="1">
    <source>
        <dbReference type="ARBA" id="ARBA00010556"/>
    </source>
</evidence>
<dbReference type="InterPro" id="IPR041462">
    <property type="entry name" value="Bact_A2M_MG6"/>
</dbReference>
<name>A0A841QEV9_9PROT</name>
<dbReference type="Pfam" id="PF11974">
    <property type="entry name" value="bMG3"/>
    <property type="match status" value="1"/>
</dbReference>
<dbReference type="Pfam" id="PF17972">
    <property type="entry name" value="bMG5"/>
    <property type="match status" value="1"/>
</dbReference>
<evidence type="ECO:0000313" key="7">
    <source>
        <dbReference type="Proteomes" id="UP000578000"/>
    </source>
</evidence>
<dbReference type="SUPFAM" id="SSF48239">
    <property type="entry name" value="Terpenoid cyclases/Protein prenyltransferases"/>
    <property type="match status" value="1"/>
</dbReference>
<feature type="domain" description="Alpha-2-macroglobulin" evidence="5">
    <location>
        <begin position="961"/>
        <end position="1050"/>
    </location>
</feature>
<dbReference type="Proteomes" id="UP000578000">
    <property type="component" value="Unassembled WGS sequence"/>
</dbReference>
<dbReference type="InterPro" id="IPR041203">
    <property type="entry name" value="Bact_A2M_MG5"/>
</dbReference>
<dbReference type="Pfam" id="PF01835">
    <property type="entry name" value="MG2"/>
    <property type="match status" value="1"/>
</dbReference>
<feature type="region of interest" description="Disordered" evidence="2">
    <location>
        <begin position="1580"/>
        <end position="1610"/>
    </location>
</feature>
<evidence type="ECO:0000259" key="4">
    <source>
        <dbReference type="SMART" id="SM01359"/>
    </source>
</evidence>
<dbReference type="InterPro" id="IPR021868">
    <property type="entry name" value="Alpha_2_Macroglob_MG3"/>
</dbReference>
<dbReference type="SMART" id="SM01360">
    <property type="entry name" value="A2M"/>
    <property type="match status" value="1"/>
</dbReference>
<evidence type="ECO:0000259" key="5">
    <source>
        <dbReference type="SMART" id="SM01360"/>
    </source>
</evidence>
<sequence length="1691" mass="180504">MSPRLLLSSLSLVALPALYLAPCSRAASAESAPFAFQRTSLDATGEHPEICLHFNQNLNARETATLAHSVHLSPESAFTPRVENDTFCLGKLAFGQSYTMKVDPDFTSADGEYLAAPLTLSARFGRRDARVGLTGDGFILPGRTTGHTPALAIETVNVSTVRLHVFRVAAYQQFPGTDHIDNTLPDLNQTSFDFYTFQNLLDTTMREIWHGTMAIDHAPDQSVTTGFPLAETIGAGQNGLYLVTVEDAATPPEKSPVETALKRGNTNSDLLQSRPIAAHWVNLSDLGLTMLRGEDGLTVSARSLMSGQPTPDVTLTLRARDGGTLATVTTDASGLGHFDAPLLRGTMADRSSVLLASKGEDFGFLHLDRQWFDFSEQHLEGAVSPFQGNSRALVQPDRGIYRPGESVHLLTLLRDRVGQAIPDAHPVLVLYRPDMMEERRIPLTGAAEGGYATTLPLSASAPTGLWRADILLDPSLPAIGSARFSVQDFVPPSIEASFKPPSSAIAEQTVVIDASVRFLYGAPGANLKSDSSYKLVPATDPIPDHTGWAFGFENEEPPSDSGDISADPTDQEGHTQLTFTPDIPQDLTRPLALDVRAGFLDPMGRRVGEHFTIPVRRTAPLIGLHVATDASASMGSAVIPIDLAGFAPDNSPVAIGKIHWTLSRVNHIYNWSHTSDNGWTFSSHTVDVPMRSGDLVTDAKGTARITPTLDWGEYRLSAVPSESGGVTGSSLRFQVGWGGSGDASTPDHLPLSVRDTHIMSGGSTVIHIGGGFAGQAQITLATDRVLNTRFVDVPKEGLDVPVTATPDWHSGAYALVTLYRPLNSPSGLRPHDPVRAVGVTWIGVNQDTHRLNVALDVPGTVTPRRRVTIPVTVQASQGLPVGQVQVAVSAVDQGILNLTHFTPLNLFDALYGRPRLGLDMLDNYGSLLLSDAKNGQIRSGGDAASNGSGADGPPVRTTESVALFDGPVALDSTGHGTLSFDVPDFDGQLHLMASAWSKDAVGNAQADITTRDPVFPDLGLPRFLAPGDTAQAQVSIINVDAPSAPYEIQITTDGPLRVLGSGTLSAPVKPGERADLRVALAATPTLPDRTAIAHVHLTLRRSGSSKALLTRSWPIGIRLAHVPLTVSRTAPLPPGGHKTWDRTELAGFNPADARITLNISASDGLDTVGLQESLQSSVWGDSDTLAAQARALLQQGNPASSETHDHSDTPGKSIQSAINTLFDRQNPSGEIGQWDRSDGLSLPDDLDYLADFLIRAKAAGYTVPEDRLGLLLDHIESEQLQSQGVDDDDSERQAEQLNTRAYAAYVLARAGRLHPDAIHTLAASLVARQDGTRVSYVWADTAGSNAQANPLALGHLAVALAMDDAPKDNSATSPEALLDAAIAALGPPRIGKPDLWDYRYWTYVRDLAGLAALTAEAHDDRRTHLLIERFGKLILSPDTLTTATRTALLEAASALNKDTEGRSVRVQGRPNATPLRLPLAYPFESAALGKGLQVENTGRKMLFSTLTVQGEPAGNVKPLTNGLTLAMQGFTLTGQPFDLTHMQQNDRFIVSLKGTALHPGHYLVGITSLLPAGWEIESIVSPGDAAPDDHDRDNDDHDGDNTENDSTKPPYAFLGTLSSTEHAAALDDRFNASVSFTTQSPDLAARSFHVAYIVRAITPGHFTLPEAMVSARSLPSLMARTASGTVEITAH</sequence>
<gene>
    <name evidence="6" type="ORF">HNR55_001208</name>
</gene>
<feature type="chain" id="PRO_5032566271" description="Alpha-2-macroglobulin domain-containing protein" evidence="3">
    <location>
        <begin position="27"/>
        <end position="1691"/>
    </location>
</feature>
<dbReference type="EMBL" id="JACHIE010000004">
    <property type="protein sequence ID" value="MBB6456627.1"/>
    <property type="molecule type" value="Genomic_DNA"/>
</dbReference>
<dbReference type="InterPro" id="IPR011625">
    <property type="entry name" value="A2M_N_BRD"/>
</dbReference>
<dbReference type="Pfam" id="PF00207">
    <property type="entry name" value="A2M"/>
    <property type="match status" value="1"/>
</dbReference>
<evidence type="ECO:0000313" key="6">
    <source>
        <dbReference type="EMBL" id="MBB6456627.1"/>
    </source>
</evidence>
<keyword evidence="3" id="KW-0732">Signal</keyword>
<dbReference type="PANTHER" id="PTHR40094:SF1">
    <property type="entry name" value="UBIQUITIN DOMAIN-CONTAINING PROTEIN"/>
    <property type="match status" value="1"/>
</dbReference>
<dbReference type="Gene3D" id="1.50.10.20">
    <property type="match status" value="1"/>
</dbReference>
<dbReference type="Pfam" id="PF17962">
    <property type="entry name" value="bMG6"/>
    <property type="match status" value="1"/>
</dbReference>
<dbReference type="PANTHER" id="PTHR40094">
    <property type="entry name" value="ALPHA-2-MACROGLOBULIN HOMOLOG"/>
    <property type="match status" value="1"/>
</dbReference>
<reference evidence="6 7" key="1">
    <citation type="submission" date="2020-08" db="EMBL/GenBank/DDBJ databases">
        <title>Genomic Encyclopedia of Type Strains, Phase IV (KMG-IV): sequencing the most valuable type-strain genomes for metagenomic binning, comparative biology and taxonomic classification.</title>
        <authorList>
            <person name="Goeker M."/>
        </authorList>
    </citation>
    <scope>NUCLEOTIDE SEQUENCE [LARGE SCALE GENOMIC DNA]</scope>
    <source>
        <strain evidence="6 7">DSM 4491</strain>
    </source>
</reference>
<evidence type="ECO:0000256" key="3">
    <source>
        <dbReference type="SAM" id="SignalP"/>
    </source>
</evidence>
<dbReference type="InterPro" id="IPR051802">
    <property type="entry name" value="YfhM-like"/>
</dbReference>
<organism evidence="6 7">
    <name type="scientific">Acetobacter lovaniensis</name>
    <dbReference type="NCBI Taxonomy" id="104100"/>
    <lineage>
        <taxon>Bacteria</taxon>
        <taxon>Pseudomonadati</taxon>
        <taxon>Pseudomonadota</taxon>
        <taxon>Alphaproteobacteria</taxon>
        <taxon>Acetobacterales</taxon>
        <taxon>Acetobacteraceae</taxon>
        <taxon>Acetobacter</taxon>
    </lineage>
</organism>
<feature type="signal peptide" evidence="3">
    <location>
        <begin position="1"/>
        <end position="26"/>
    </location>
</feature>
<comment type="caution">
    <text evidence="6">The sequence shown here is derived from an EMBL/GenBank/DDBJ whole genome shotgun (WGS) entry which is preliminary data.</text>
</comment>
<dbReference type="RefSeq" id="WP_166116969.1">
    <property type="nucleotide sequence ID" value="NZ_BAABDB010000004.1"/>
</dbReference>
<proteinExistence type="inferred from homology"/>
<feature type="domain" description="Alpha-2-macroglobulin bait region" evidence="4">
    <location>
        <begin position="749"/>
        <end position="898"/>
    </location>
</feature>
<dbReference type="InterPro" id="IPR008930">
    <property type="entry name" value="Terpenoid_cyclase/PrenylTrfase"/>
</dbReference>
<evidence type="ECO:0008006" key="8">
    <source>
        <dbReference type="Google" id="ProtNLM"/>
    </source>
</evidence>
<keyword evidence="7" id="KW-1185">Reference proteome</keyword>
<accession>A0A841QEV9</accession>
<feature type="region of interest" description="Disordered" evidence="2">
    <location>
        <begin position="548"/>
        <end position="583"/>
    </location>
</feature>
<dbReference type="InterPro" id="IPR002890">
    <property type="entry name" value="MG2"/>
</dbReference>
<dbReference type="InterPro" id="IPR001599">
    <property type="entry name" value="Macroglobln_a2"/>
</dbReference>
<evidence type="ECO:0000256" key="2">
    <source>
        <dbReference type="SAM" id="MobiDB-lite"/>
    </source>
</evidence>
<dbReference type="Gene3D" id="2.60.40.1930">
    <property type="match status" value="1"/>
</dbReference>
<protein>
    <recommendedName>
        <fullName evidence="8">Alpha-2-macroglobulin domain-containing protein</fullName>
    </recommendedName>
</protein>